<dbReference type="InterPro" id="IPR001650">
    <property type="entry name" value="Helicase_C-like"/>
</dbReference>
<evidence type="ECO:0000256" key="3">
    <source>
        <dbReference type="ARBA" id="ARBA00022840"/>
    </source>
</evidence>
<keyword evidence="2" id="KW-0547">Nucleotide-binding</keyword>
<feature type="domain" description="Helicase ATP-binding" evidence="8">
    <location>
        <begin position="54"/>
        <end position="235"/>
    </location>
</feature>
<evidence type="ECO:0000256" key="1">
    <source>
        <dbReference type="ARBA" id="ARBA00005446"/>
    </source>
</evidence>
<dbReference type="PANTHER" id="PTHR13710">
    <property type="entry name" value="DNA HELICASE RECQ FAMILY MEMBER"/>
    <property type="match status" value="1"/>
</dbReference>
<dbReference type="PROSITE" id="PS51194">
    <property type="entry name" value="HELICASE_CTER"/>
    <property type="match status" value="1"/>
</dbReference>
<keyword evidence="5" id="KW-0413">Isomerase</keyword>
<accession>A0A8H5GHI8</accession>
<dbReference type="GO" id="GO:0000724">
    <property type="term" value="P:double-strand break repair via homologous recombination"/>
    <property type="evidence" value="ECO:0007669"/>
    <property type="project" value="TreeGrafter"/>
</dbReference>
<dbReference type="InterPro" id="IPR027417">
    <property type="entry name" value="P-loop_NTPase"/>
</dbReference>
<dbReference type="GO" id="GO:0005694">
    <property type="term" value="C:chromosome"/>
    <property type="evidence" value="ECO:0007669"/>
    <property type="project" value="TreeGrafter"/>
</dbReference>
<keyword evidence="3" id="KW-0067">ATP-binding</keyword>
<dbReference type="GO" id="GO:0003677">
    <property type="term" value="F:DNA binding"/>
    <property type="evidence" value="ECO:0007669"/>
    <property type="project" value="UniProtKB-KW"/>
</dbReference>
<comment type="similarity">
    <text evidence="1">Belongs to the helicase family. RecQ subfamily.</text>
</comment>
<reference evidence="10 11" key="1">
    <citation type="journal article" date="2020" name="ISME J.">
        <title>Uncovering the hidden diversity of litter-decomposition mechanisms in mushroom-forming fungi.</title>
        <authorList>
            <person name="Floudas D."/>
            <person name="Bentzer J."/>
            <person name="Ahren D."/>
            <person name="Johansson T."/>
            <person name="Persson P."/>
            <person name="Tunlid A."/>
        </authorList>
    </citation>
    <scope>NUCLEOTIDE SEQUENCE [LARGE SCALE GENOMIC DNA]</scope>
    <source>
        <strain evidence="10 11">CBS 291.85</strain>
    </source>
</reference>
<dbReference type="GO" id="GO:0009378">
    <property type="term" value="F:four-way junction helicase activity"/>
    <property type="evidence" value="ECO:0007669"/>
    <property type="project" value="TreeGrafter"/>
</dbReference>
<evidence type="ECO:0000259" key="8">
    <source>
        <dbReference type="PROSITE" id="PS51192"/>
    </source>
</evidence>
<dbReference type="GO" id="GO:0043138">
    <property type="term" value="F:3'-5' DNA helicase activity"/>
    <property type="evidence" value="ECO:0007669"/>
    <property type="project" value="UniProtKB-EC"/>
</dbReference>
<dbReference type="Pfam" id="PF00271">
    <property type="entry name" value="Helicase_C"/>
    <property type="match status" value="1"/>
</dbReference>
<dbReference type="EC" id="5.6.2.4" evidence="7"/>
<dbReference type="InterPro" id="IPR011545">
    <property type="entry name" value="DEAD/DEAH_box_helicase_dom"/>
</dbReference>
<evidence type="ECO:0000256" key="6">
    <source>
        <dbReference type="ARBA" id="ARBA00034617"/>
    </source>
</evidence>
<keyword evidence="11" id="KW-1185">Reference proteome</keyword>
<dbReference type="PROSITE" id="PS51192">
    <property type="entry name" value="HELICASE_ATP_BIND_1"/>
    <property type="match status" value="1"/>
</dbReference>
<evidence type="ECO:0000313" key="10">
    <source>
        <dbReference type="EMBL" id="KAF5364901.1"/>
    </source>
</evidence>
<dbReference type="SUPFAM" id="SSF52540">
    <property type="entry name" value="P-loop containing nucleoside triphosphate hydrolases"/>
    <property type="match status" value="2"/>
</dbReference>
<sequence>MYYISHSRTHIRSQIRRAEICPFSATVGLEAIQTIVKRCTTWMEGLYPWQLPLIAGTLDGDDYLCITATGDGKSALFAIPIIILLEYNRNPELYPQGLRTRANPLSVVITPTKGLASSFVHQLKRDFGLSVLSYASETIGAAQCEGKNLVSMIKECKEWQVICVDPEHLTGRDWRNITDSNTFVKNLVSGTVDETHLILEWGRDFRTAYCLIGKFMRGRFPSHASISGLTATLLPGPSTTDVCRSLGLYRDQFTLVRHSNERKKHATRNSPSYQGIVWILIPRSSSISQSKSEDIYLLRCLEHSPHGFSIIRPYHALLAAKFNQETIAVMENDPRFMIIVSTVALSLGINVKTVVDNIGIDIPKTPEGWVQEKGRASRNQSLLARGISFISKNTIAAARKVVANPSTQPDIHTPSRLGPGRRNNAGGMDIHRAQLIVDSCTESACLTARQNIVFQNPPLDISQLDCIMAQRKVYCFNCAKRAGVTYTFPPSPQPAGSPSLPLFINPEEASKRKKLSKANAARLHEELVIFAKHVCVMERDKSCFWYLPDDAHFPAELIQEIIDNFLIICSASGSLQPYIKSWLHAATYSSKLIDIILKFYITIGSEKKKRSK</sequence>
<comment type="caution">
    <text evidence="10">The sequence shown here is derived from an EMBL/GenBank/DDBJ whole genome shotgun (WGS) entry which is preliminary data.</text>
</comment>
<dbReference type="SMART" id="SM00487">
    <property type="entry name" value="DEXDc"/>
    <property type="match status" value="1"/>
</dbReference>
<protein>
    <recommendedName>
        <fullName evidence="7">DNA 3'-5' helicase</fullName>
        <ecNumber evidence="7">5.6.2.4</ecNumber>
    </recommendedName>
</protein>
<organism evidence="10 11">
    <name type="scientific">Tetrapyrgos nigripes</name>
    <dbReference type="NCBI Taxonomy" id="182062"/>
    <lineage>
        <taxon>Eukaryota</taxon>
        <taxon>Fungi</taxon>
        <taxon>Dikarya</taxon>
        <taxon>Basidiomycota</taxon>
        <taxon>Agaricomycotina</taxon>
        <taxon>Agaricomycetes</taxon>
        <taxon>Agaricomycetidae</taxon>
        <taxon>Agaricales</taxon>
        <taxon>Marasmiineae</taxon>
        <taxon>Marasmiaceae</taxon>
        <taxon>Tetrapyrgos</taxon>
    </lineage>
</organism>
<dbReference type="Pfam" id="PF00270">
    <property type="entry name" value="DEAD"/>
    <property type="match status" value="1"/>
</dbReference>
<dbReference type="EMBL" id="JAACJM010000030">
    <property type="protein sequence ID" value="KAF5364901.1"/>
    <property type="molecule type" value="Genomic_DNA"/>
</dbReference>
<dbReference type="AlphaFoldDB" id="A0A8H5GHI8"/>
<evidence type="ECO:0000256" key="2">
    <source>
        <dbReference type="ARBA" id="ARBA00022741"/>
    </source>
</evidence>
<dbReference type="OrthoDB" id="3260945at2759"/>
<dbReference type="PANTHER" id="PTHR13710:SF105">
    <property type="entry name" value="ATP-DEPENDENT DNA HELICASE Q1"/>
    <property type="match status" value="1"/>
</dbReference>
<evidence type="ECO:0000259" key="9">
    <source>
        <dbReference type="PROSITE" id="PS51194"/>
    </source>
</evidence>
<name>A0A8H5GHI8_9AGAR</name>
<dbReference type="InterPro" id="IPR014001">
    <property type="entry name" value="Helicase_ATP-bd"/>
</dbReference>
<feature type="domain" description="Helicase C-terminal" evidence="9">
    <location>
        <begin position="271"/>
        <end position="436"/>
    </location>
</feature>
<dbReference type="Gene3D" id="3.40.50.300">
    <property type="entry name" value="P-loop containing nucleotide triphosphate hydrolases"/>
    <property type="match status" value="2"/>
</dbReference>
<keyword evidence="4" id="KW-0238">DNA-binding</keyword>
<comment type="catalytic activity">
    <reaction evidence="6">
        <text>Couples ATP hydrolysis with the unwinding of duplex DNA by translocating in the 3'-5' direction.</text>
        <dbReference type="EC" id="5.6.2.4"/>
    </reaction>
</comment>
<dbReference type="GO" id="GO:0005524">
    <property type="term" value="F:ATP binding"/>
    <property type="evidence" value="ECO:0007669"/>
    <property type="project" value="UniProtKB-KW"/>
</dbReference>
<dbReference type="GO" id="GO:0005737">
    <property type="term" value="C:cytoplasm"/>
    <property type="evidence" value="ECO:0007669"/>
    <property type="project" value="TreeGrafter"/>
</dbReference>
<proteinExistence type="inferred from homology"/>
<evidence type="ECO:0000256" key="5">
    <source>
        <dbReference type="ARBA" id="ARBA00023235"/>
    </source>
</evidence>
<gene>
    <name evidence="10" type="ORF">D9758_008122</name>
</gene>
<evidence type="ECO:0000313" key="11">
    <source>
        <dbReference type="Proteomes" id="UP000559256"/>
    </source>
</evidence>
<evidence type="ECO:0000256" key="4">
    <source>
        <dbReference type="ARBA" id="ARBA00023125"/>
    </source>
</evidence>
<dbReference type="Proteomes" id="UP000559256">
    <property type="component" value="Unassembled WGS sequence"/>
</dbReference>
<evidence type="ECO:0000256" key="7">
    <source>
        <dbReference type="ARBA" id="ARBA00034808"/>
    </source>
</evidence>